<protein>
    <recommendedName>
        <fullName evidence="4">Secreted protein</fullName>
    </recommendedName>
</protein>
<gene>
    <name evidence="2" type="ORF">I41_15730</name>
</gene>
<proteinExistence type="predicted"/>
<feature type="signal peptide" evidence="1">
    <location>
        <begin position="1"/>
        <end position="20"/>
    </location>
</feature>
<dbReference type="AlphaFoldDB" id="A0A517TVI8"/>
<evidence type="ECO:0008006" key="4">
    <source>
        <dbReference type="Google" id="ProtNLM"/>
    </source>
</evidence>
<accession>A0A517TVI8</accession>
<dbReference type="OrthoDB" id="278342at2"/>
<dbReference type="Proteomes" id="UP000317909">
    <property type="component" value="Chromosome"/>
</dbReference>
<evidence type="ECO:0000313" key="3">
    <source>
        <dbReference type="Proteomes" id="UP000317909"/>
    </source>
</evidence>
<keyword evidence="1" id="KW-0732">Signal</keyword>
<organism evidence="2 3">
    <name type="scientific">Lacipirellula limnantheis</name>
    <dbReference type="NCBI Taxonomy" id="2528024"/>
    <lineage>
        <taxon>Bacteria</taxon>
        <taxon>Pseudomonadati</taxon>
        <taxon>Planctomycetota</taxon>
        <taxon>Planctomycetia</taxon>
        <taxon>Pirellulales</taxon>
        <taxon>Lacipirellulaceae</taxon>
        <taxon>Lacipirellula</taxon>
    </lineage>
</organism>
<reference evidence="2 3" key="1">
    <citation type="submission" date="2019-02" db="EMBL/GenBank/DDBJ databases">
        <title>Deep-cultivation of Planctomycetes and their phenomic and genomic characterization uncovers novel biology.</title>
        <authorList>
            <person name="Wiegand S."/>
            <person name="Jogler M."/>
            <person name="Boedeker C."/>
            <person name="Pinto D."/>
            <person name="Vollmers J."/>
            <person name="Rivas-Marin E."/>
            <person name="Kohn T."/>
            <person name="Peeters S.H."/>
            <person name="Heuer A."/>
            <person name="Rast P."/>
            <person name="Oberbeckmann S."/>
            <person name="Bunk B."/>
            <person name="Jeske O."/>
            <person name="Meyerdierks A."/>
            <person name="Storesund J.E."/>
            <person name="Kallscheuer N."/>
            <person name="Luecker S."/>
            <person name="Lage O.M."/>
            <person name="Pohl T."/>
            <person name="Merkel B.J."/>
            <person name="Hornburger P."/>
            <person name="Mueller R.-W."/>
            <person name="Bruemmer F."/>
            <person name="Labrenz M."/>
            <person name="Spormann A.M."/>
            <person name="Op den Camp H."/>
            <person name="Overmann J."/>
            <person name="Amann R."/>
            <person name="Jetten M.S.M."/>
            <person name="Mascher T."/>
            <person name="Medema M.H."/>
            <person name="Devos D.P."/>
            <person name="Kaster A.-K."/>
            <person name="Ovreas L."/>
            <person name="Rohde M."/>
            <person name="Galperin M.Y."/>
            <person name="Jogler C."/>
        </authorList>
    </citation>
    <scope>NUCLEOTIDE SEQUENCE [LARGE SCALE GENOMIC DNA]</scope>
    <source>
        <strain evidence="2 3">I41</strain>
    </source>
</reference>
<dbReference type="RefSeq" id="WP_145431971.1">
    <property type="nucleotide sequence ID" value="NZ_CP036339.1"/>
</dbReference>
<evidence type="ECO:0000313" key="2">
    <source>
        <dbReference type="EMBL" id="QDT72395.1"/>
    </source>
</evidence>
<keyword evidence="3" id="KW-1185">Reference proteome</keyword>
<dbReference type="EMBL" id="CP036339">
    <property type="protein sequence ID" value="QDT72395.1"/>
    <property type="molecule type" value="Genomic_DNA"/>
</dbReference>
<feature type="chain" id="PRO_5021891969" description="Secreted protein" evidence="1">
    <location>
        <begin position="21"/>
        <end position="301"/>
    </location>
</feature>
<name>A0A517TVI8_9BACT</name>
<sequence length="301" mass="32798" precursor="true">MMFRPLVVALVVMTATPAFAQSTSAPASAASKPQLVRFRQTPVAVGDHVTQTLNVDLGLATKITQSGQTAHESTNRMRREQQRTIEVVEVAEGRVTKARASFVVSRRQTPESSQPEELLTQPIEGKKYVMIRDGDRIVVTDEAGHEPPEEESRLVAESLENVGKPNPFATLLVDRPLAIGQRVLVPRDVVQSLLGFEGPIGTVHKFELTLLRVEPPTAERRSPIGVFQAAIEVKPNDDSPLSISLTGEMSVETETCRLTEVNMVGPVQLSSIERTAGGIFQFSAGGELNLAIRSDYAKPLR</sequence>
<evidence type="ECO:0000256" key="1">
    <source>
        <dbReference type="SAM" id="SignalP"/>
    </source>
</evidence>
<dbReference type="KEGG" id="llh:I41_15730"/>